<reference evidence="12 13" key="1">
    <citation type="submission" date="2021-08" db="EMBL/GenBank/DDBJ databases">
        <title>Culture and genomic analysis of Symbiopectobacterium purcellii sp. nov. gen. nov., isolated from the leafhopper Empoasca decipiens.</title>
        <authorList>
            <person name="Nadal-Jimenez P."/>
            <person name="Siozios S."/>
            <person name="Halliday N."/>
            <person name="Camara M."/>
            <person name="Hurst G.D.D."/>
        </authorList>
    </citation>
    <scope>NUCLEOTIDE SEQUENCE [LARGE SCALE GENOMIC DNA]</scope>
    <source>
        <strain evidence="12 13">SyEd1</strain>
    </source>
</reference>
<dbReference type="Gene3D" id="3.40.50.300">
    <property type="entry name" value="P-loop containing nucleotide triphosphate hydrolases"/>
    <property type="match status" value="1"/>
</dbReference>
<feature type="domain" description="DNA polymerase III delta N-terminal" evidence="10">
    <location>
        <begin position="21"/>
        <end position="139"/>
    </location>
</feature>
<dbReference type="EC" id="2.7.7.7" evidence="1 9"/>
<evidence type="ECO:0000259" key="11">
    <source>
        <dbReference type="Pfam" id="PF14840"/>
    </source>
</evidence>
<dbReference type="Proteomes" id="UP000825886">
    <property type="component" value="Chromosome"/>
</dbReference>
<name>A0ABX9ARI6_9ENTR</name>
<dbReference type="InterPro" id="IPR005790">
    <property type="entry name" value="DNA_polIII_delta"/>
</dbReference>
<keyword evidence="13" id="KW-1185">Reference proteome</keyword>
<dbReference type="NCBIfam" id="TIGR01128">
    <property type="entry name" value="holA"/>
    <property type="match status" value="1"/>
</dbReference>
<dbReference type="InterPro" id="IPR010372">
    <property type="entry name" value="DNA_pol3_delta_N"/>
</dbReference>
<dbReference type="PANTHER" id="PTHR34388">
    <property type="entry name" value="DNA POLYMERASE III SUBUNIT DELTA"/>
    <property type="match status" value="1"/>
</dbReference>
<dbReference type="Pfam" id="PF14840">
    <property type="entry name" value="DNA_pol3_delt_C"/>
    <property type="match status" value="1"/>
</dbReference>
<protein>
    <recommendedName>
        <fullName evidence="2 9">DNA polymerase III subunit delta</fullName>
        <ecNumber evidence="1 9">2.7.7.7</ecNumber>
    </recommendedName>
</protein>
<dbReference type="InterPro" id="IPR008921">
    <property type="entry name" value="DNA_pol3_clamp-load_cplx_C"/>
</dbReference>
<dbReference type="EMBL" id="CP081864">
    <property type="protein sequence ID" value="QZN96976.1"/>
    <property type="molecule type" value="Genomic_DNA"/>
</dbReference>
<dbReference type="PANTHER" id="PTHR34388:SF1">
    <property type="entry name" value="DNA POLYMERASE III SUBUNIT DELTA"/>
    <property type="match status" value="1"/>
</dbReference>
<dbReference type="SUPFAM" id="SSF52540">
    <property type="entry name" value="P-loop containing nucleoside triphosphate hydrolases"/>
    <property type="match status" value="1"/>
</dbReference>
<keyword evidence="3 12" id="KW-0808">Transferase</keyword>
<evidence type="ECO:0000256" key="3">
    <source>
        <dbReference type="ARBA" id="ARBA00022679"/>
    </source>
</evidence>
<evidence type="ECO:0000256" key="1">
    <source>
        <dbReference type="ARBA" id="ARBA00012417"/>
    </source>
</evidence>
<dbReference type="Gene3D" id="1.10.8.60">
    <property type="match status" value="1"/>
</dbReference>
<keyword evidence="5" id="KW-0235">DNA replication</keyword>
<organism evidence="12 13">
    <name type="scientific">Symbiopectobacterium purcellii</name>
    <dbReference type="NCBI Taxonomy" id="2871826"/>
    <lineage>
        <taxon>Bacteria</taxon>
        <taxon>Pseudomonadati</taxon>
        <taxon>Pseudomonadota</taxon>
        <taxon>Gammaproteobacteria</taxon>
        <taxon>Enterobacterales</taxon>
        <taxon>Enterobacteriaceae</taxon>
    </lineage>
</organism>
<proteinExistence type="inferred from homology"/>
<dbReference type="RefSeq" id="WP_222159988.1">
    <property type="nucleotide sequence ID" value="NZ_CP081864.1"/>
</dbReference>
<dbReference type="Gene3D" id="1.20.272.10">
    <property type="match status" value="1"/>
</dbReference>
<dbReference type="Pfam" id="PF06144">
    <property type="entry name" value="DNA_pol3_delta"/>
    <property type="match status" value="1"/>
</dbReference>
<comment type="similarity">
    <text evidence="7">Belongs to the DNA polymerase HolA subunit family.</text>
</comment>
<evidence type="ECO:0000256" key="9">
    <source>
        <dbReference type="NCBIfam" id="TIGR01128"/>
    </source>
</evidence>
<comment type="catalytic activity">
    <reaction evidence="8">
        <text>DNA(n) + a 2'-deoxyribonucleoside 5'-triphosphate = DNA(n+1) + diphosphate</text>
        <dbReference type="Rhea" id="RHEA:22508"/>
        <dbReference type="Rhea" id="RHEA-COMP:17339"/>
        <dbReference type="Rhea" id="RHEA-COMP:17340"/>
        <dbReference type="ChEBI" id="CHEBI:33019"/>
        <dbReference type="ChEBI" id="CHEBI:61560"/>
        <dbReference type="ChEBI" id="CHEBI:173112"/>
        <dbReference type="EC" id="2.7.7.7"/>
    </reaction>
</comment>
<accession>A0ABX9ARI6</accession>
<dbReference type="SUPFAM" id="SSF48019">
    <property type="entry name" value="post-AAA+ oligomerization domain-like"/>
    <property type="match status" value="1"/>
</dbReference>
<evidence type="ECO:0000256" key="8">
    <source>
        <dbReference type="ARBA" id="ARBA00049244"/>
    </source>
</evidence>
<evidence type="ECO:0000256" key="4">
    <source>
        <dbReference type="ARBA" id="ARBA00022695"/>
    </source>
</evidence>
<evidence type="ECO:0000313" key="13">
    <source>
        <dbReference type="Proteomes" id="UP000825886"/>
    </source>
</evidence>
<keyword evidence="6" id="KW-0239">DNA-directed DNA polymerase</keyword>
<evidence type="ECO:0000259" key="10">
    <source>
        <dbReference type="Pfam" id="PF06144"/>
    </source>
</evidence>
<dbReference type="CDD" id="cd18138">
    <property type="entry name" value="HLD_clamp_pol_III_delta"/>
    <property type="match status" value="1"/>
</dbReference>
<keyword evidence="4 12" id="KW-0548">Nucleotidyltransferase</keyword>
<evidence type="ECO:0000256" key="7">
    <source>
        <dbReference type="ARBA" id="ARBA00034754"/>
    </source>
</evidence>
<evidence type="ECO:0000313" key="12">
    <source>
        <dbReference type="EMBL" id="QZN96976.1"/>
    </source>
</evidence>
<sequence>MIRIYPEQLAAQLNEGLRACYLLLGNDPLLLQESLDTLRHRAREQGFTEHFSFTLDQSTDWDAIFSVCQALSLFASRQSLLLQLPENGPNAAMAENLVKLAGLLHQDVLPILRGSKLTKAQENSAWYKALSQNGVIINCLTPEQAQLPRWVAQRAKQCKLQLDDAATQLLCYCYEGNLLALMQALERLSLLYPDGKLTLPRVEQAVNDAAHFTPFHWLDAVLAGKSKRAWHVLQQLQAEDSEPVILLRILQRELTLLVTLQRNMATTPLRTLFDQHKVWQNRRTLLTQALQRLDGRQLQQAMHLLTRLELTLKQDYGQSIWPEMQTLTLLLCGKALATGMVNTDD</sequence>
<dbReference type="InterPro" id="IPR027417">
    <property type="entry name" value="P-loop_NTPase"/>
</dbReference>
<dbReference type="InterPro" id="IPR032780">
    <property type="entry name" value="DNA_pol3_delt_C"/>
</dbReference>
<evidence type="ECO:0000256" key="2">
    <source>
        <dbReference type="ARBA" id="ARBA00017703"/>
    </source>
</evidence>
<dbReference type="GO" id="GO:0003887">
    <property type="term" value="F:DNA-directed DNA polymerase activity"/>
    <property type="evidence" value="ECO:0007669"/>
    <property type="project" value="UniProtKB-EC"/>
</dbReference>
<evidence type="ECO:0000256" key="5">
    <source>
        <dbReference type="ARBA" id="ARBA00022705"/>
    </source>
</evidence>
<feature type="domain" description="DNA polymerase III subunit delta C-terminal" evidence="11">
    <location>
        <begin position="214"/>
        <end position="337"/>
    </location>
</feature>
<evidence type="ECO:0000256" key="6">
    <source>
        <dbReference type="ARBA" id="ARBA00022932"/>
    </source>
</evidence>
<gene>
    <name evidence="12" type="primary">holA</name>
    <name evidence="12" type="ORF">K6K13_06165</name>
</gene>